<dbReference type="GO" id="GO:0004029">
    <property type="term" value="F:aldehyde dehydrogenase (NAD+) activity"/>
    <property type="evidence" value="ECO:0007669"/>
    <property type="project" value="TreeGrafter"/>
</dbReference>
<dbReference type="SUPFAM" id="SSF51735">
    <property type="entry name" value="NAD(P)-binding Rossmann-fold domains"/>
    <property type="match status" value="1"/>
</dbReference>
<comment type="caution">
    <text evidence="2">The sequence shown here is derived from an EMBL/GenBank/DDBJ whole genome shotgun (WGS) entry which is preliminary data.</text>
</comment>
<dbReference type="OrthoDB" id="10262413at2759"/>
<dbReference type="Pfam" id="PF01370">
    <property type="entry name" value="Epimerase"/>
    <property type="match status" value="1"/>
</dbReference>
<reference evidence="2 3" key="1">
    <citation type="submission" date="2020-01" db="EMBL/GenBank/DDBJ databases">
        <title>Identification and distribution of gene clusters putatively required for synthesis of sphingolipid metabolism inhibitors in phylogenetically diverse species of the filamentous fungus Fusarium.</title>
        <authorList>
            <person name="Kim H.-S."/>
            <person name="Busman M."/>
            <person name="Brown D.W."/>
            <person name="Divon H."/>
            <person name="Uhlig S."/>
            <person name="Proctor R.H."/>
        </authorList>
    </citation>
    <scope>NUCLEOTIDE SEQUENCE [LARGE SCALE GENOMIC DNA]</scope>
    <source>
        <strain evidence="2 3">NRRL 20459</strain>
    </source>
</reference>
<evidence type="ECO:0000313" key="3">
    <source>
        <dbReference type="Proteomes" id="UP000554235"/>
    </source>
</evidence>
<dbReference type="Proteomes" id="UP000554235">
    <property type="component" value="Unassembled WGS sequence"/>
</dbReference>
<dbReference type="Gene3D" id="3.40.50.720">
    <property type="entry name" value="NAD(P)-binding Rossmann-like Domain"/>
    <property type="match status" value="1"/>
</dbReference>
<dbReference type="EMBL" id="JAADYS010000002">
    <property type="protein sequence ID" value="KAF4473094.1"/>
    <property type="molecule type" value="Genomic_DNA"/>
</dbReference>
<feature type="domain" description="NAD-dependent epimerase/dehydratase" evidence="1">
    <location>
        <begin position="5"/>
        <end position="86"/>
    </location>
</feature>
<organism evidence="2 3">
    <name type="scientific">Fusarium albosuccineum</name>
    <dbReference type="NCBI Taxonomy" id="1237068"/>
    <lineage>
        <taxon>Eukaryota</taxon>
        <taxon>Fungi</taxon>
        <taxon>Dikarya</taxon>
        <taxon>Ascomycota</taxon>
        <taxon>Pezizomycotina</taxon>
        <taxon>Sordariomycetes</taxon>
        <taxon>Hypocreomycetidae</taxon>
        <taxon>Hypocreales</taxon>
        <taxon>Nectriaceae</taxon>
        <taxon>Fusarium</taxon>
        <taxon>Fusarium decemcellulare species complex</taxon>
    </lineage>
</organism>
<sequence length="349" mass="38433">MTQNILITGAAGYIGGSLLADLLSRTDETFKAAQYFAAVRAPEQVEALSKLNVNIVKLDVNDKAAVEEAVVGNEIDIVVHTAGSMYPDLAFNLISALGQRRQKSGKDSSVTTMFSDLGGWPYGEVKDTDAGILQKEKEIGGSNPVRLTNILVADEGKARNVTTLNVAVPMVYGRGYGEWRKLSVNIPAFIRTSIKLKTVYKFDQEGSPPACHISDMSALFVLLLEKILRGESEPHGEEGYYFAMAHRSPYWKVMEGLAKGLYSRGLVTEPTVQVWPDDDMASENLGFPRPYIRAIGASRGDLVPVNAFKLGWKPKWDEKRFLDSIDDEIAAVEELDTIKMSLFDSMDTK</sequence>
<dbReference type="PANTHER" id="PTHR48079:SF6">
    <property type="entry name" value="NAD(P)-BINDING DOMAIN-CONTAINING PROTEIN-RELATED"/>
    <property type="match status" value="1"/>
</dbReference>
<name>A0A8H4LRR5_9HYPO</name>
<gene>
    <name evidence="2" type="ORF">FALBO_20</name>
</gene>
<accession>A0A8H4LRR5</accession>
<protein>
    <recommendedName>
        <fullName evidence="1">NAD-dependent epimerase/dehydratase domain-containing protein</fullName>
    </recommendedName>
</protein>
<proteinExistence type="predicted"/>
<dbReference type="InterPro" id="IPR051783">
    <property type="entry name" value="NAD(P)-dependent_oxidoreduct"/>
</dbReference>
<dbReference type="PANTHER" id="PTHR48079">
    <property type="entry name" value="PROTEIN YEEZ"/>
    <property type="match status" value="1"/>
</dbReference>
<keyword evidence="3" id="KW-1185">Reference proteome</keyword>
<evidence type="ECO:0000259" key="1">
    <source>
        <dbReference type="Pfam" id="PF01370"/>
    </source>
</evidence>
<dbReference type="GO" id="GO:0005737">
    <property type="term" value="C:cytoplasm"/>
    <property type="evidence" value="ECO:0007669"/>
    <property type="project" value="TreeGrafter"/>
</dbReference>
<dbReference type="InterPro" id="IPR001509">
    <property type="entry name" value="Epimerase_deHydtase"/>
</dbReference>
<dbReference type="AlphaFoldDB" id="A0A8H4LRR5"/>
<dbReference type="InterPro" id="IPR036291">
    <property type="entry name" value="NAD(P)-bd_dom_sf"/>
</dbReference>
<evidence type="ECO:0000313" key="2">
    <source>
        <dbReference type="EMBL" id="KAF4473094.1"/>
    </source>
</evidence>